<dbReference type="PANTHER" id="PTHR34322:SF2">
    <property type="entry name" value="TRANSPOSASE IS200-LIKE DOMAIN-CONTAINING PROTEIN"/>
    <property type="match status" value="1"/>
</dbReference>
<dbReference type="HOGENOM" id="CLU_068226_1_2_7"/>
<dbReference type="Proteomes" id="UP000002534">
    <property type="component" value="Chromosome"/>
</dbReference>
<gene>
    <name evidence="2" type="ordered locus">Pcar_3049</name>
</gene>
<dbReference type="STRING" id="338963.Pcar_3049"/>
<dbReference type="InterPro" id="IPR002686">
    <property type="entry name" value="Transposase_17"/>
</dbReference>
<proteinExistence type="predicted"/>
<organism evidence="2 3">
    <name type="scientific">Syntrophotalea carbinolica (strain DSM 2380 / NBRC 103641 / GraBd1)</name>
    <name type="common">Pelobacter carbinolicus</name>
    <dbReference type="NCBI Taxonomy" id="338963"/>
    <lineage>
        <taxon>Bacteria</taxon>
        <taxon>Pseudomonadati</taxon>
        <taxon>Thermodesulfobacteriota</taxon>
        <taxon>Desulfuromonadia</taxon>
        <taxon>Desulfuromonadales</taxon>
        <taxon>Syntrophotaleaceae</taxon>
        <taxon>Syntrophotalea</taxon>
    </lineage>
</organism>
<dbReference type="eggNOG" id="COG1943">
    <property type="taxonomic scope" value="Bacteria"/>
</dbReference>
<reference evidence="2 3" key="2">
    <citation type="journal article" date="2012" name="BMC Genomics">
        <title>The genome of Pelobacter carbinolicus reveals surprising metabolic capabilities and physiological features.</title>
        <authorList>
            <person name="Aklujkar M."/>
            <person name="Haveman S.A."/>
            <person name="Didonato R.Jr."/>
            <person name="Chertkov O."/>
            <person name="Han C.S."/>
            <person name="Land M.L."/>
            <person name="Brown P."/>
            <person name="Lovley D.R."/>
        </authorList>
    </citation>
    <scope>NUCLEOTIDE SEQUENCE [LARGE SCALE GENOMIC DNA]</scope>
    <source>
        <strain evidence="3">DSM 2380 / NBRC 103641 / GraBd1</strain>
    </source>
</reference>
<dbReference type="OrthoDB" id="9800147at2"/>
<dbReference type="NCBIfam" id="NF047646">
    <property type="entry name" value="REP_Tyr_transpos"/>
    <property type="match status" value="1"/>
</dbReference>
<dbReference type="SUPFAM" id="SSF143422">
    <property type="entry name" value="Transposase IS200-like"/>
    <property type="match status" value="1"/>
</dbReference>
<evidence type="ECO:0000259" key="1">
    <source>
        <dbReference type="SMART" id="SM01321"/>
    </source>
</evidence>
<dbReference type="Gene3D" id="3.30.70.1290">
    <property type="entry name" value="Transposase IS200-like"/>
    <property type="match status" value="1"/>
</dbReference>
<evidence type="ECO:0000313" key="3">
    <source>
        <dbReference type="Proteomes" id="UP000002534"/>
    </source>
</evidence>
<dbReference type="Pfam" id="PF01797">
    <property type="entry name" value="Y1_Tnp"/>
    <property type="match status" value="1"/>
</dbReference>
<dbReference type="GO" id="GO:0004803">
    <property type="term" value="F:transposase activity"/>
    <property type="evidence" value="ECO:0007669"/>
    <property type="project" value="InterPro"/>
</dbReference>
<keyword evidence="3" id="KW-1185">Reference proteome</keyword>
<dbReference type="AlphaFoldDB" id="Q3A023"/>
<sequence>MPRIARIVAPGYPHHVTQRGNNRSTTFFDDEDRLRYLNQLKKYSTRHSLHIWAYCLMDNHVHLLVVPEKEDSLSRGIGLTNQVYTQYLNRKLKQSGRVWQNRFFSCIVEDDAYLWRVARYIEKNPLKAGMTNRAENYRWSSAKAHIKGSDEDLLAEYCWLPLEDRARYAEFMLQEDDQADNMLRKATCTGRPYGSEAFISKMELRLNKTLKAQKPGRPRKKTGECP</sequence>
<name>Q3A023_SYNC1</name>
<accession>Q3A023</accession>
<dbReference type="GO" id="GO:0003677">
    <property type="term" value="F:DNA binding"/>
    <property type="evidence" value="ECO:0007669"/>
    <property type="project" value="InterPro"/>
</dbReference>
<dbReference type="SMART" id="SM01321">
    <property type="entry name" value="Y1_Tnp"/>
    <property type="match status" value="1"/>
</dbReference>
<dbReference type="InterPro" id="IPR036515">
    <property type="entry name" value="Transposase_17_sf"/>
</dbReference>
<dbReference type="PANTHER" id="PTHR34322">
    <property type="entry name" value="TRANSPOSASE, Y1_TNP DOMAIN-CONTAINING"/>
    <property type="match status" value="1"/>
</dbReference>
<evidence type="ECO:0000313" key="2">
    <source>
        <dbReference type="EMBL" id="ABA90284.1"/>
    </source>
</evidence>
<feature type="domain" description="Transposase IS200-like" evidence="1">
    <location>
        <begin position="9"/>
        <end position="124"/>
    </location>
</feature>
<reference evidence="3" key="1">
    <citation type="submission" date="2005-10" db="EMBL/GenBank/DDBJ databases">
        <title>Complete sequence of Pelobacter carbinolicus DSM 2380.</title>
        <authorList>
            <person name="Copeland A."/>
            <person name="Lucas S."/>
            <person name="Lapidus A."/>
            <person name="Barry K."/>
            <person name="Detter J.C."/>
            <person name="Glavina T."/>
            <person name="Hammon N."/>
            <person name="Israni S."/>
            <person name="Pitluck S."/>
            <person name="Chertkov O."/>
            <person name="Schmutz J."/>
            <person name="Larimer F."/>
            <person name="Land M."/>
            <person name="Kyrpides N."/>
            <person name="Ivanova N."/>
            <person name="Richardson P."/>
        </authorList>
    </citation>
    <scope>NUCLEOTIDE SEQUENCE [LARGE SCALE GENOMIC DNA]</scope>
    <source>
        <strain evidence="3">DSM 2380 / NBRC 103641 / GraBd1</strain>
    </source>
</reference>
<dbReference type="RefSeq" id="WP_011342843.1">
    <property type="nucleotide sequence ID" value="NC_007498.2"/>
</dbReference>
<dbReference type="KEGG" id="pca:Pcar_3049"/>
<dbReference type="EMBL" id="CP000142">
    <property type="protein sequence ID" value="ABA90284.1"/>
    <property type="molecule type" value="Genomic_DNA"/>
</dbReference>
<protein>
    <submittedName>
        <fullName evidence="2">Transposase of ISPca14, Y1_Tnp domain-containing</fullName>
    </submittedName>
</protein>
<dbReference type="GO" id="GO:0006313">
    <property type="term" value="P:DNA transposition"/>
    <property type="evidence" value="ECO:0007669"/>
    <property type="project" value="InterPro"/>
</dbReference>